<dbReference type="SUPFAM" id="SSF101898">
    <property type="entry name" value="NHL repeat"/>
    <property type="match status" value="1"/>
</dbReference>
<dbReference type="Gene3D" id="2.120.10.30">
    <property type="entry name" value="TolB, C-terminal domain"/>
    <property type="match status" value="1"/>
</dbReference>
<dbReference type="RefSeq" id="WP_311574787.1">
    <property type="nucleotide sequence ID" value="NZ_JAVRFH010000021.1"/>
</dbReference>
<keyword evidence="1" id="KW-0732">Signal</keyword>
<dbReference type="EMBL" id="JAVRFH010000021">
    <property type="protein sequence ID" value="MDT0612712.1"/>
    <property type="molecule type" value="Genomic_DNA"/>
</dbReference>
<dbReference type="NCBIfam" id="NF033206">
    <property type="entry name" value="ScyE_fam"/>
    <property type="match status" value="1"/>
</dbReference>
<reference evidence="2" key="1">
    <citation type="submission" date="2024-05" db="EMBL/GenBank/DDBJ databases">
        <title>30 novel species of actinomycetes from the DSMZ collection.</title>
        <authorList>
            <person name="Nouioui I."/>
        </authorList>
    </citation>
    <scope>NUCLEOTIDE SEQUENCE</scope>
    <source>
        <strain evidence="2">DSM 40712</strain>
    </source>
</reference>
<dbReference type="Proteomes" id="UP001180724">
    <property type="component" value="Unassembled WGS sequence"/>
</dbReference>
<dbReference type="InterPro" id="IPR011042">
    <property type="entry name" value="6-blade_b-propeller_TolB-like"/>
</dbReference>
<evidence type="ECO:0000313" key="3">
    <source>
        <dbReference type="Proteomes" id="UP001180724"/>
    </source>
</evidence>
<comment type="caution">
    <text evidence="2">The sequence shown here is derived from an EMBL/GenBank/DDBJ whole genome shotgun (WGS) entry which is preliminary data.</text>
</comment>
<proteinExistence type="predicted"/>
<keyword evidence="3" id="KW-1185">Reference proteome</keyword>
<accession>A0ABU3AR69</accession>
<organism evidence="2 3">
    <name type="scientific">Streptomyces lancefieldiae</name>
    <dbReference type="NCBI Taxonomy" id="3075520"/>
    <lineage>
        <taxon>Bacteria</taxon>
        <taxon>Bacillati</taxon>
        <taxon>Actinomycetota</taxon>
        <taxon>Actinomycetes</taxon>
        <taxon>Kitasatosporales</taxon>
        <taxon>Streptomycetaceae</taxon>
        <taxon>Streptomyces</taxon>
    </lineage>
</organism>
<dbReference type="InterPro" id="IPR048031">
    <property type="entry name" value="ScyD/ScyE-like"/>
</dbReference>
<feature type="chain" id="PRO_5046629116" evidence="1">
    <location>
        <begin position="34"/>
        <end position="364"/>
    </location>
</feature>
<evidence type="ECO:0000256" key="1">
    <source>
        <dbReference type="SAM" id="SignalP"/>
    </source>
</evidence>
<gene>
    <name evidence="2" type="ORF">RM812_21205</name>
</gene>
<name>A0ABU3AR69_9ACTN</name>
<sequence length="364" mass="36236">MSNSRTSWKKVLPAAAVAAVMTAPMAAAAPAQAQTDETHTVGLTVVASGLKNPRGITAQSDGSLLVAESGEGLPGCAAGTRCLGATGAIVKVPFGGAKSRVVTGLPSTAVGTADPAAVNASGPAQAVRDTANGGYTVLASLGGPGTPELRSSLGDAARTLGTVFRTGDGKVLGDLVTHEATLNPDGGDVNGNPWRFVQDGSGFLATDAGSNDVVAGPGDGTTSTKYLLPKNGTAESVPTGIVKKADGTLYIADMGGGQVGGSRIWKVPPGQQPEVLVSGLTNIVDIAFDWKGDLLALSYSSSSLAGAPTAGSLSEIDLSTNAVTTIPTGDKLKQPSGLGVDIFGCVYVTNNSVGTNGQLVRLSY</sequence>
<feature type="signal peptide" evidence="1">
    <location>
        <begin position="1"/>
        <end position="33"/>
    </location>
</feature>
<evidence type="ECO:0000313" key="2">
    <source>
        <dbReference type="EMBL" id="MDT0612712.1"/>
    </source>
</evidence>
<protein>
    <submittedName>
        <fullName evidence="2">ScyD/ScyE family protein</fullName>
    </submittedName>
</protein>